<keyword evidence="5" id="KW-0479">Metal-binding</keyword>
<dbReference type="InterPro" id="IPR000121">
    <property type="entry name" value="PEP_util_C"/>
</dbReference>
<dbReference type="InterPro" id="IPR036618">
    <property type="entry name" value="PtsI_HPr-bd_sf"/>
</dbReference>
<keyword evidence="6" id="KW-0418">Kinase</keyword>
<organism evidence="12 13">
    <name type="scientific">Faecalibacterium prausnitzii</name>
    <dbReference type="NCBI Taxonomy" id="853"/>
    <lineage>
        <taxon>Bacteria</taxon>
        <taxon>Bacillati</taxon>
        <taxon>Bacillota</taxon>
        <taxon>Clostridia</taxon>
        <taxon>Eubacteriales</taxon>
        <taxon>Oscillospiraceae</taxon>
        <taxon>Faecalibacterium</taxon>
    </lineage>
</organism>
<evidence type="ECO:0000256" key="4">
    <source>
        <dbReference type="ARBA" id="ARBA00022679"/>
    </source>
</evidence>
<dbReference type="InterPro" id="IPR015813">
    <property type="entry name" value="Pyrv/PenolPyrv_kinase-like_dom"/>
</dbReference>
<evidence type="ECO:0000256" key="1">
    <source>
        <dbReference type="ARBA" id="ARBA00001946"/>
    </source>
</evidence>
<feature type="domain" description="PEP-utilising enzyme C-terminal" evidence="10">
    <location>
        <begin position="245"/>
        <end position="533"/>
    </location>
</feature>
<dbReference type="Pfam" id="PF00391">
    <property type="entry name" value="PEP-utilizers"/>
    <property type="match status" value="1"/>
</dbReference>
<dbReference type="InterPro" id="IPR008279">
    <property type="entry name" value="PEP-util_enz_mobile_dom"/>
</dbReference>
<evidence type="ECO:0000256" key="8">
    <source>
        <dbReference type="ARBA" id="ARBA00033235"/>
    </source>
</evidence>
<dbReference type="AlphaFoldDB" id="A0A291TA82"/>
<dbReference type="RefSeq" id="WP_098923854.1">
    <property type="nucleotide sequence ID" value="NZ_CP023819.1"/>
</dbReference>
<dbReference type="InterPro" id="IPR050499">
    <property type="entry name" value="PEP-utilizing_PTS_enzyme"/>
</dbReference>
<evidence type="ECO:0000256" key="7">
    <source>
        <dbReference type="ARBA" id="ARBA00022842"/>
    </source>
</evidence>
<reference evidence="12 13" key="1">
    <citation type="submission" date="2017-10" db="EMBL/GenBank/DDBJ databases">
        <title>Complete Genome Sequence of Faecalibacterium prausnitzii isolated from the gut of healthy adult Indian.</title>
        <authorList>
            <person name="Bag S."/>
            <person name="Ghosh T.S."/>
            <person name="Das B."/>
        </authorList>
    </citation>
    <scope>NUCLEOTIDE SEQUENCE [LARGE SCALE GENOMIC DNA]</scope>
    <source>
        <strain evidence="12 13">Indica</strain>
    </source>
</reference>
<dbReference type="PANTHER" id="PTHR46244:SF3">
    <property type="entry name" value="PHOSPHOENOLPYRUVATE-PROTEIN PHOSPHOTRANSFERASE"/>
    <property type="match status" value="1"/>
</dbReference>
<evidence type="ECO:0000259" key="10">
    <source>
        <dbReference type="Pfam" id="PF02896"/>
    </source>
</evidence>
<dbReference type="Proteomes" id="UP000223709">
    <property type="component" value="Chromosome"/>
</dbReference>
<dbReference type="InterPro" id="IPR008731">
    <property type="entry name" value="PTS_EIN"/>
</dbReference>
<dbReference type="PANTHER" id="PTHR46244">
    <property type="entry name" value="PHOSPHOENOLPYRUVATE-PROTEIN PHOSPHOTRANSFERASE"/>
    <property type="match status" value="1"/>
</dbReference>
<protein>
    <recommendedName>
        <fullName evidence="3">Phosphoenolpyruvate-protein phosphotransferase</fullName>
    </recommendedName>
    <alternativeName>
        <fullName evidence="8">Phosphotransferase system, enzyme I</fullName>
    </alternativeName>
</protein>
<evidence type="ECO:0000256" key="2">
    <source>
        <dbReference type="ARBA" id="ARBA00007837"/>
    </source>
</evidence>
<name>A0A291TA82_9FIRM</name>
<evidence type="ECO:0000256" key="5">
    <source>
        <dbReference type="ARBA" id="ARBA00022723"/>
    </source>
</evidence>
<dbReference type="InterPro" id="IPR040442">
    <property type="entry name" value="Pyrv_kinase-like_dom_sf"/>
</dbReference>
<dbReference type="InterPro" id="IPR036637">
    <property type="entry name" value="Phosphohistidine_dom_sf"/>
</dbReference>
<dbReference type="Gene3D" id="1.10.274.10">
    <property type="entry name" value="PtsI, HPr-binding domain"/>
    <property type="match status" value="1"/>
</dbReference>
<dbReference type="EMBL" id="CP023819">
    <property type="protein sequence ID" value="ATL90093.1"/>
    <property type="molecule type" value="Genomic_DNA"/>
</dbReference>
<keyword evidence="7" id="KW-0460">Magnesium</keyword>
<dbReference type="Gene3D" id="3.20.20.60">
    <property type="entry name" value="Phosphoenolpyruvate-binding domains"/>
    <property type="match status" value="1"/>
</dbReference>
<accession>A0A291TA82</accession>
<feature type="domain" description="PEP-utilising enzyme mobile" evidence="9">
    <location>
        <begin position="147"/>
        <end position="219"/>
    </location>
</feature>
<evidence type="ECO:0000313" key="13">
    <source>
        <dbReference type="Proteomes" id="UP000223709"/>
    </source>
</evidence>
<comment type="cofactor">
    <cofactor evidence="1">
        <name>Mg(2+)</name>
        <dbReference type="ChEBI" id="CHEBI:18420"/>
    </cofactor>
</comment>
<evidence type="ECO:0000313" key="12">
    <source>
        <dbReference type="EMBL" id="ATL90093.1"/>
    </source>
</evidence>
<sequence length="536" mass="59398">MKVYQGHSASPGLVMGQVSRLERWHENFATGPFNAEREQRLLENAVRTAQRELDGMADRSGPTEQAIFLFQSMMLEDEGFMNEVKFQIKAGISAAEAMYRVGNRYAEQLAAMEDNAYMQLRSADILDAARRVVNVLTNRPRVWLALDHPVILAAEMLMPSDLFSVPAGMILGLITSEGNKQSHAAIIARAMHIPGVVQVGREFLNDCDGRTVVLDANNGECILDPDANTRQQAVSRICELQRESEEAARISALPNRTKDDVPFELLANCYGQEDIESALQAGASGVGLLRSGYMMLPGRPVDEQEQFVFYQSCIAAAKGGVVTVRTFDFGVDRAMADIHRGLESSKLGLRGIRSSLRQTHQFETQICALLRAAAHGPLRVMFPMVTNLEDWDEAMRLVAHCRQLLRERGEEFDPNTPFGVMFGVPSACLTAEEFVEHGCNFFVIETNDLTQYTHAVDRDISIAERYYRPASHAMKKLIRMVVEAAREGGIPVTICGSAVGNPANTLQYLQLGLRSFSVSPQNLIEVKKALMNAKIK</sequence>
<evidence type="ECO:0000256" key="6">
    <source>
        <dbReference type="ARBA" id="ARBA00022777"/>
    </source>
</evidence>
<dbReference type="GO" id="GO:0016301">
    <property type="term" value="F:kinase activity"/>
    <property type="evidence" value="ECO:0007669"/>
    <property type="project" value="UniProtKB-KW"/>
</dbReference>
<evidence type="ECO:0000256" key="3">
    <source>
        <dbReference type="ARBA" id="ARBA00016544"/>
    </source>
</evidence>
<dbReference type="GO" id="GO:0046872">
    <property type="term" value="F:metal ion binding"/>
    <property type="evidence" value="ECO:0007669"/>
    <property type="project" value="UniProtKB-KW"/>
</dbReference>
<evidence type="ECO:0000259" key="11">
    <source>
        <dbReference type="Pfam" id="PF05524"/>
    </source>
</evidence>
<dbReference type="Pfam" id="PF05524">
    <property type="entry name" value="PEP-utilisers_N"/>
    <property type="match status" value="1"/>
</dbReference>
<dbReference type="Pfam" id="PF02896">
    <property type="entry name" value="PEP-utilizers_C"/>
    <property type="match status" value="1"/>
</dbReference>
<evidence type="ECO:0000259" key="9">
    <source>
        <dbReference type="Pfam" id="PF00391"/>
    </source>
</evidence>
<dbReference type="PRINTS" id="PR01736">
    <property type="entry name" value="PHPHTRNFRASE"/>
</dbReference>
<dbReference type="SUPFAM" id="SSF47831">
    <property type="entry name" value="Enzyme I of the PEP:sugar phosphotransferase system HPr-binding (sub)domain"/>
    <property type="match status" value="1"/>
</dbReference>
<keyword evidence="4" id="KW-0808">Transferase</keyword>
<dbReference type="GO" id="GO:0009401">
    <property type="term" value="P:phosphoenolpyruvate-dependent sugar phosphotransferase system"/>
    <property type="evidence" value="ECO:0007669"/>
    <property type="project" value="InterPro"/>
</dbReference>
<dbReference type="SUPFAM" id="SSF52009">
    <property type="entry name" value="Phosphohistidine domain"/>
    <property type="match status" value="1"/>
</dbReference>
<dbReference type="SUPFAM" id="SSF51621">
    <property type="entry name" value="Phosphoenolpyruvate/pyruvate domain"/>
    <property type="match status" value="1"/>
</dbReference>
<gene>
    <name evidence="12" type="ORF">CRH10_07170</name>
</gene>
<proteinExistence type="inferred from homology"/>
<comment type="similarity">
    <text evidence="2">Belongs to the PEP-utilizing enzyme family.</text>
</comment>
<dbReference type="Gene3D" id="3.50.30.10">
    <property type="entry name" value="Phosphohistidine domain"/>
    <property type="match status" value="1"/>
</dbReference>
<feature type="domain" description="Phosphotransferase system enzyme I N-terminal" evidence="11">
    <location>
        <begin position="5"/>
        <end position="121"/>
    </location>
</feature>